<gene>
    <name evidence="2" type="ORF">F0357_08535</name>
</gene>
<accession>A0A6A7Y0V1</accession>
<keyword evidence="2" id="KW-0808">Transferase</keyword>
<dbReference type="PANTHER" id="PTHR34203">
    <property type="entry name" value="METHYLTRANSFERASE, FKBM FAMILY PROTEIN"/>
    <property type="match status" value="1"/>
</dbReference>
<name>A0A6A7Y0V1_9HYPH</name>
<dbReference type="Gene3D" id="3.40.50.150">
    <property type="entry name" value="Vaccinia Virus protein VP39"/>
    <property type="match status" value="1"/>
</dbReference>
<dbReference type="PANTHER" id="PTHR34203:SF15">
    <property type="entry name" value="SLL1173 PROTEIN"/>
    <property type="match status" value="1"/>
</dbReference>
<evidence type="ECO:0000313" key="3">
    <source>
        <dbReference type="Proteomes" id="UP000332515"/>
    </source>
</evidence>
<protein>
    <submittedName>
        <fullName evidence="2">FkbM family methyltransferase</fullName>
    </submittedName>
</protein>
<dbReference type="GO" id="GO:0008168">
    <property type="term" value="F:methyltransferase activity"/>
    <property type="evidence" value="ECO:0007669"/>
    <property type="project" value="UniProtKB-KW"/>
</dbReference>
<keyword evidence="3" id="KW-1185">Reference proteome</keyword>
<evidence type="ECO:0000313" key="2">
    <source>
        <dbReference type="EMBL" id="MQT12700.1"/>
    </source>
</evidence>
<organism evidence="2 3">
    <name type="scientific">Segnochrobactrum spirostomi</name>
    <dbReference type="NCBI Taxonomy" id="2608987"/>
    <lineage>
        <taxon>Bacteria</taxon>
        <taxon>Pseudomonadati</taxon>
        <taxon>Pseudomonadota</taxon>
        <taxon>Alphaproteobacteria</taxon>
        <taxon>Hyphomicrobiales</taxon>
        <taxon>Segnochrobactraceae</taxon>
        <taxon>Segnochrobactrum</taxon>
    </lineage>
</organism>
<dbReference type="EMBL" id="VWNA01000001">
    <property type="protein sequence ID" value="MQT12700.1"/>
    <property type="molecule type" value="Genomic_DNA"/>
</dbReference>
<evidence type="ECO:0000259" key="1">
    <source>
        <dbReference type="Pfam" id="PF05050"/>
    </source>
</evidence>
<feature type="domain" description="Methyltransferase FkbM" evidence="1">
    <location>
        <begin position="97"/>
        <end position="239"/>
    </location>
</feature>
<sequence length="271" mass="30389">MKTYFDRALRGVRTVLGDKSSTPITADKLELEPDQPRANPDLYERMGLHLLLDESSDVDRSVIWLNAWEPEQVAFLQDLSDRVTRRAPAIFLDIGSYWGLYSLKAYQHGGFKRLVAVEADATNFSQLKANLFLNGAERSVECHNLAASDRYDTVRFLNSRTHPTGNRGGAYILGGEPNAHGQIVQSVPLDQLLPIENERIVAKIDVEGHEVSVLRGMINLLARNKCVLQVEVLPQKADSSLPFFDKIGYRIVNVIDVDYYITNMTSDDLGL</sequence>
<dbReference type="Proteomes" id="UP000332515">
    <property type="component" value="Unassembled WGS sequence"/>
</dbReference>
<dbReference type="RefSeq" id="WP_153479935.1">
    <property type="nucleotide sequence ID" value="NZ_VWNA01000001.1"/>
</dbReference>
<dbReference type="InterPro" id="IPR052514">
    <property type="entry name" value="SAM-dependent_MTase"/>
</dbReference>
<dbReference type="AlphaFoldDB" id="A0A6A7Y0V1"/>
<comment type="caution">
    <text evidence="2">The sequence shown here is derived from an EMBL/GenBank/DDBJ whole genome shotgun (WGS) entry which is preliminary data.</text>
</comment>
<keyword evidence="2" id="KW-0489">Methyltransferase</keyword>
<dbReference type="InterPro" id="IPR029063">
    <property type="entry name" value="SAM-dependent_MTases_sf"/>
</dbReference>
<dbReference type="NCBIfam" id="TIGR01444">
    <property type="entry name" value="fkbM_fam"/>
    <property type="match status" value="1"/>
</dbReference>
<dbReference type="SUPFAM" id="SSF53335">
    <property type="entry name" value="S-adenosyl-L-methionine-dependent methyltransferases"/>
    <property type="match status" value="1"/>
</dbReference>
<dbReference type="GO" id="GO:0032259">
    <property type="term" value="P:methylation"/>
    <property type="evidence" value="ECO:0007669"/>
    <property type="project" value="UniProtKB-KW"/>
</dbReference>
<reference evidence="2 3" key="1">
    <citation type="submission" date="2019-09" db="EMBL/GenBank/DDBJ databases">
        <title>Segnochrobactrum spirostomi gen. nov., sp. nov., isolated from the ciliate Spirostomum cf. yagiui and description of a novel family, Segnochrobactraceae fam. nov. within the order Rhizobiales of the class Alphaproteobacteria.</title>
        <authorList>
            <person name="Akter S."/>
            <person name="Shazib S.U.A."/>
            <person name="Shin M.K."/>
        </authorList>
    </citation>
    <scope>NUCLEOTIDE SEQUENCE [LARGE SCALE GENOMIC DNA]</scope>
    <source>
        <strain evidence="2 3">Sp-1</strain>
    </source>
</reference>
<dbReference type="Pfam" id="PF05050">
    <property type="entry name" value="Methyltransf_21"/>
    <property type="match status" value="1"/>
</dbReference>
<proteinExistence type="predicted"/>
<dbReference type="InterPro" id="IPR006342">
    <property type="entry name" value="FkbM_mtfrase"/>
</dbReference>